<comment type="caution">
    <text evidence="4">The sequence shown here is derived from an EMBL/GenBank/DDBJ whole genome shotgun (WGS) entry which is preliminary data.</text>
</comment>
<feature type="region of interest" description="Disordered" evidence="3">
    <location>
        <begin position="1"/>
        <end position="39"/>
    </location>
</feature>
<dbReference type="Pfam" id="PF02583">
    <property type="entry name" value="Trns_repr_metal"/>
    <property type="match status" value="1"/>
</dbReference>
<evidence type="ECO:0000256" key="2">
    <source>
        <dbReference type="ARBA" id="ARBA00023008"/>
    </source>
</evidence>
<sequence length="118" mass="13004">MSETSHQFAPRRPAAPRPVAVEHLPPSEPEPSPASGTDLTSFLNRVRRAQGQLGGILRMVEEKRDLDEIIHQLKAVSRALDRAGFTLVAGDVRQRAAAGEQVTEADLAQLEKRFLTLR</sequence>
<dbReference type="InterPro" id="IPR003735">
    <property type="entry name" value="Metal_Tscrpt_repr"/>
</dbReference>
<keyword evidence="5" id="KW-1185">Reference proteome</keyword>
<dbReference type="GO" id="GO:0045892">
    <property type="term" value="P:negative regulation of DNA-templated transcription"/>
    <property type="evidence" value="ECO:0007669"/>
    <property type="project" value="UniProtKB-ARBA"/>
</dbReference>
<reference evidence="4" key="1">
    <citation type="submission" date="2020-11" db="EMBL/GenBank/DDBJ databases">
        <title>Nocardioides sp. CBS4Y-1, whole genome shotgun sequence.</title>
        <authorList>
            <person name="Tuo L."/>
        </authorList>
    </citation>
    <scope>NUCLEOTIDE SEQUENCE</scope>
    <source>
        <strain evidence="4">CBS4Y-1</strain>
    </source>
</reference>
<evidence type="ECO:0000313" key="5">
    <source>
        <dbReference type="Proteomes" id="UP000656804"/>
    </source>
</evidence>
<evidence type="ECO:0000256" key="3">
    <source>
        <dbReference type="SAM" id="MobiDB-lite"/>
    </source>
</evidence>
<name>A0A930Y758_9ACTN</name>
<protein>
    <submittedName>
        <fullName evidence="4">Metal-sensitive transcriptional regulator</fullName>
    </submittedName>
</protein>
<organism evidence="4 5">
    <name type="scientific">Nocardioides acrostichi</name>
    <dbReference type="NCBI Taxonomy" id="2784339"/>
    <lineage>
        <taxon>Bacteria</taxon>
        <taxon>Bacillati</taxon>
        <taxon>Actinomycetota</taxon>
        <taxon>Actinomycetes</taxon>
        <taxon>Propionibacteriales</taxon>
        <taxon>Nocardioidaceae</taxon>
        <taxon>Nocardioides</taxon>
    </lineage>
</organism>
<dbReference type="GO" id="GO:0046872">
    <property type="term" value="F:metal ion binding"/>
    <property type="evidence" value="ECO:0007669"/>
    <property type="project" value="InterPro"/>
</dbReference>
<evidence type="ECO:0000256" key="1">
    <source>
        <dbReference type="ARBA" id="ARBA00005428"/>
    </source>
</evidence>
<gene>
    <name evidence="4" type="ORF">ISG29_08080</name>
</gene>
<dbReference type="InterPro" id="IPR038390">
    <property type="entry name" value="Metal_Tscrpt_repr_sf"/>
</dbReference>
<dbReference type="Gene3D" id="1.20.58.1000">
    <property type="entry name" value="Metal-sensitive repressor, helix protomer"/>
    <property type="match status" value="1"/>
</dbReference>
<dbReference type="AlphaFoldDB" id="A0A930Y758"/>
<keyword evidence="2" id="KW-0186">Copper</keyword>
<dbReference type="EMBL" id="JADIVZ010000003">
    <property type="protein sequence ID" value="MBF4161646.1"/>
    <property type="molecule type" value="Genomic_DNA"/>
</dbReference>
<comment type="similarity">
    <text evidence="1">Belongs to the CsoR family.</text>
</comment>
<proteinExistence type="inferred from homology"/>
<evidence type="ECO:0000313" key="4">
    <source>
        <dbReference type="EMBL" id="MBF4161646.1"/>
    </source>
</evidence>
<dbReference type="GO" id="GO:0003677">
    <property type="term" value="F:DNA binding"/>
    <property type="evidence" value="ECO:0007669"/>
    <property type="project" value="InterPro"/>
</dbReference>
<accession>A0A930Y758</accession>
<dbReference type="PANTHER" id="PTHR33677:SF5">
    <property type="entry name" value="TRANSCRIPTIONAL REPRESSOR FRMR"/>
    <property type="match status" value="1"/>
</dbReference>
<dbReference type="Proteomes" id="UP000656804">
    <property type="component" value="Unassembled WGS sequence"/>
</dbReference>
<dbReference type="RefSeq" id="WP_194502918.1">
    <property type="nucleotide sequence ID" value="NZ_JADIVZ010000003.1"/>
</dbReference>
<dbReference type="CDD" id="cd10148">
    <property type="entry name" value="CsoR-like_DUF156"/>
    <property type="match status" value="1"/>
</dbReference>
<dbReference type="PANTHER" id="PTHR33677">
    <property type="entry name" value="TRANSCRIPTIONAL REPRESSOR FRMR-RELATED"/>
    <property type="match status" value="1"/>
</dbReference>